<dbReference type="EMBL" id="VWSH01000001">
    <property type="protein sequence ID" value="KAA5536947.1"/>
    <property type="molecule type" value="Genomic_DNA"/>
</dbReference>
<evidence type="ECO:0000313" key="3">
    <source>
        <dbReference type="EMBL" id="KAA5536947.1"/>
    </source>
</evidence>
<dbReference type="Gene3D" id="2.80.10.50">
    <property type="match status" value="3"/>
</dbReference>
<dbReference type="InterPro" id="IPR026444">
    <property type="entry name" value="Secre_tail"/>
</dbReference>
<evidence type="ECO:0000256" key="1">
    <source>
        <dbReference type="SAM" id="SignalP"/>
    </source>
</evidence>
<evidence type="ECO:0000259" key="2">
    <source>
        <dbReference type="Pfam" id="PF18962"/>
    </source>
</evidence>
<reference evidence="3 4" key="1">
    <citation type="submission" date="2019-09" db="EMBL/GenBank/DDBJ databases">
        <title>Genome sequence and assembly of Taibaiella sp.</title>
        <authorList>
            <person name="Chhetri G."/>
        </authorList>
    </citation>
    <scope>NUCLEOTIDE SEQUENCE [LARGE SCALE GENOMIC DNA]</scope>
    <source>
        <strain evidence="3 4">KVB11</strain>
    </source>
</reference>
<dbReference type="SUPFAM" id="SSF50998">
    <property type="entry name" value="Quinoprotein alcohol dehydrogenase-like"/>
    <property type="match status" value="1"/>
</dbReference>
<name>A0A5M6CPB7_9BACT</name>
<keyword evidence="4" id="KW-1185">Reference proteome</keyword>
<dbReference type="AlphaFoldDB" id="A0A5M6CPB7"/>
<dbReference type="NCBIfam" id="TIGR04183">
    <property type="entry name" value="Por_Secre_tail"/>
    <property type="match status" value="1"/>
</dbReference>
<sequence>MKLRLIIGTILFSFITQAGLKAQTLDPGFGTGGRVRTIVAGKVQAIARQNDGKIITAGTSYLDISNHFQLMRFNADGKVDSTFGLNGVVQTPISFMSAAEAIAIQPDGKILVGGTYQTGDFANIYHFVITRYKADGTPDSTFGTNGLVMPESGFTDELTDMVLQSDGKIIMGGAISNLPNTNVTSFLLARFNSNGTPDAGFGTGGSTVTSINTTSEIRDISLLTDGSIIAAGQSGLYDSPNPDYRNFAIAKYNAQGNLDASFGTNGFVETDVVTGAADFLQSMTVQPDGKIIAAGSFAANHYLVRYQSNGSIDNTFGTNGKSVRTSLPGTLELTLRNDNKILTTVSINGNGPSTDFMMNSYLPNGSTDATFGTNGTLLTDFPSAIPEGSNDLSGCMLITPDGKMVVAGTSEGSIALVRYNAMGETAIKDPSFNKLDLSVYPNPFEGVLNLRLNNISGSVPVTVVLNNILGQQLFSTKTILKESGTVIKLPNLIPGNYILSVTTDNGEHLIRKITKK</sequence>
<dbReference type="NCBIfam" id="TIGR02608">
    <property type="entry name" value="delta_60_rpt"/>
    <property type="match status" value="7"/>
</dbReference>
<feature type="signal peptide" evidence="1">
    <location>
        <begin position="1"/>
        <end position="18"/>
    </location>
</feature>
<proteinExistence type="predicted"/>
<gene>
    <name evidence="3" type="ORF">F0919_04545</name>
</gene>
<dbReference type="Pfam" id="PF17164">
    <property type="entry name" value="DUF5122"/>
    <property type="match status" value="6"/>
</dbReference>
<accession>A0A5M6CPB7</accession>
<dbReference type="Pfam" id="PF18962">
    <property type="entry name" value="Por_Secre_tail"/>
    <property type="match status" value="1"/>
</dbReference>
<feature type="domain" description="Secretion system C-terminal sorting" evidence="2">
    <location>
        <begin position="439"/>
        <end position="513"/>
    </location>
</feature>
<keyword evidence="1" id="KW-0732">Signal</keyword>
<comment type="caution">
    <text evidence="3">The sequence shown here is derived from an EMBL/GenBank/DDBJ whole genome shotgun (WGS) entry which is preliminary data.</text>
</comment>
<evidence type="ECO:0000313" key="4">
    <source>
        <dbReference type="Proteomes" id="UP000323632"/>
    </source>
</evidence>
<protein>
    <submittedName>
        <fullName evidence="3">T9SS type A sorting domain-containing protein</fullName>
    </submittedName>
</protein>
<dbReference type="InterPro" id="IPR011047">
    <property type="entry name" value="Quinoprotein_ADH-like_sf"/>
</dbReference>
<organism evidence="3 4">
    <name type="scientific">Taibaiella lutea</name>
    <dbReference type="NCBI Taxonomy" id="2608001"/>
    <lineage>
        <taxon>Bacteria</taxon>
        <taxon>Pseudomonadati</taxon>
        <taxon>Bacteroidota</taxon>
        <taxon>Chitinophagia</taxon>
        <taxon>Chitinophagales</taxon>
        <taxon>Chitinophagaceae</taxon>
        <taxon>Taibaiella</taxon>
    </lineage>
</organism>
<dbReference type="InterPro" id="IPR013431">
    <property type="entry name" value="Delta_60_rpt"/>
</dbReference>
<dbReference type="RefSeq" id="WP_150031524.1">
    <property type="nucleotide sequence ID" value="NZ_VWSH01000001.1"/>
</dbReference>
<feature type="chain" id="PRO_5024313280" evidence="1">
    <location>
        <begin position="19"/>
        <end position="516"/>
    </location>
</feature>
<dbReference type="Proteomes" id="UP000323632">
    <property type="component" value="Unassembled WGS sequence"/>
</dbReference>